<reference evidence="12" key="1">
    <citation type="submission" date="2016-10" db="EMBL/GenBank/DDBJ databases">
        <authorList>
            <person name="de Groot N.N."/>
        </authorList>
    </citation>
    <scope>NUCLEOTIDE SEQUENCE [LARGE SCALE GENOMIC DNA]</scope>
    <source>
        <strain evidence="12">10nlg</strain>
    </source>
</reference>
<feature type="active site" evidence="9">
    <location>
        <position position="577"/>
    </location>
</feature>
<dbReference type="InterPro" id="IPR022805">
    <property type="entry name" value="PEP_COase_bac/pln-type"/>
</dbReference>
<keyword evidence="10" id="KW-0175">Coiled coil</keyword>
<evidence type="ECO:0000256" key="5">
    <source>
        <dbReference type="ARBA" id="ARBA00022842"/>
    </source>
</evidence>
<dbReference type="PANTHER" id="PTHR30523:SF6">
    <property type="entry name" value="PHOSPHOENOLPYRUVATE CARBOXYLASE"/>
    <property type="match status" value="1"/>
</dbReference>
<name>A0A1H9TUZ0_9BACI</name>
<proteinExistence type="inferred from homology"/>
<dbReference type="GO" id="GO:0000287">
    <property type="term" value="F:magnesium ion binding"/>
    <property type="evidence" value="ECO:0007669"/>
    <property type="project" value="UniProtKB-UniRule"/>
</dbReference>
<feature type="coiled-coil region" evidence="10">
    <location>
        <begin position="33"/>
        <end position="60"/>
    </location>
</feature>
<comment type="catalytic activity">
    <reaction evidence="8 9">
        <text>oxaloacetate + phosphate = phosphoenolpyruvate + hydrogencarbonate</text>
        <dbReference type="Rhea" id="RHEA:28370"/>
        <dbReference type="ChEBI" id="CHEBI:16452"/>
        <dbReference type="ChEBI" id="CHEBI:17544"/>
        <dbReference type="ChEBI" id="CHEBI:43474"/>
        <dbReference type="ChEBI" id="CHEBI:58702"/>
        <dbReference type="EC" id="4.1.1.31"/>
    </reaction>
</comment>
<evidence type="ECO:0000313" key="12">
    <source>
        <dbReference type="Proteomes" id="UP000199318"/>
    </source>
</evidence>
<dbReference type="InterPro" id="IPR015813">
    <property type="entry name" value="Pyrv/PenolPyrv_kinase-like_dom"/>
</dbReference>
<dbReference type="STRING" id="1464123.SAMN05444126_11137"/>
<dbReference type="OrthoDB" id="9768133at2"/>
<dbReference type="RefSeq" id="WP_093072836.1">
    <property type="nucleotide sequence ID" value="NZ_FOGV01000011.1"/>
</dbReference>
<dbReference type="HAMAP" id="MF_00595">
    <property type="entry name" value="PEPcase_type1"/>
    <property type="match status" value="1"/>
</dbReference>
<feature type="active site" evidence="9">
    <location>
        <position position="149"/>
    </location>
</feature>
<accession>A0A1H9TUZ0</accession>
<evidence type="ECO:0000256" key="8">
    <source>
        <dbReference type="ARBA" id="ARBA00048995"/>
    </source>
</evidence>
<comment type="caution">
    <text evidence="11">The sequence shown here is derived from an EMBL/GenBank/DDBJ whole genome shotgun (WGS) entry which is preliminary data.</text>
</comment>
<evidence type="ECO:0000256" key="9">
    <source>
        <dbReference type="HAMAP-Rule" id="MF_00595"/>
    </source>
</evidence>
<dbReference type="SUPFAM" id="SSF51621">
    <property type="entry name" value="Phosphoenolpyruvate/pyruvate domain"/>
    <property type="match status" value="1"/>
</dbReference>
<dbReference type="Pfam" id="PF00311">
    <property type="entry name" value="PEPcase"/>
    <property type="match status" value="1"/>
</dbReference>
<keyword evidence="5 9" id="KW-0460">Magnesium</keyword>
<keyword evidence="7 9" id="KW-0120">Carbon dioxide fixation</keyword>
<dbReference type="GO" id="GO:0015977">
    <property type="term" value="P:carbon fixation"/>
    <property type="evidence" value="ECO:0007669"/>
    <property type="project" value="UniProtKB-UniRule"/>
</dbReference>
<evidence type="ECO:0000256" key="10">
    <source>
        <dbReference type="SAM" id="Coils"/>
    </source>
</evidence>
<protein>
    <recommendedName>
        <fullName evidence="4 9">Phosphoenolpyruvate carboxylase</fullName>
        <shortName evidence="9">PEPC</shortName>
        <shortName evidence="9">PEPCase</shortName>
        <ecNumber evidence="3 9">4.1.1.31</ecNumber>
    </recommendedName>
</protein>
<organism evidence="11 12">
    <name type="scientific">Salisediminibacterium halotolerans</name>
    <dbReference type="NCBI Taxonomy" id="517425"/>
    <lineage>
        <taxon>Bacteria</taxon>
        <taxon>Bacillati</taxon>
        <taxon>Bacillota</taxon>
        <taxon>Bacilli</taxon>
        <taxon>Bacillales</taxon>
        <taxon>Bacillaceae</taxon>
        <taxon>Salisediminibacterium</taxon>
    </lineage>
</organism>
<evidence type="ECO:0000256" key="7">
    <source>
        <dbReference type="ARBA" id="ARBA00023300"/>
    </source>
</evidence>
<dbReference type="InterPro" id="IPR021135">
    <property type="entry name" value="PEP_COase"/>
</dbReference>
<dbReference type="PRINTS" id="PR00150">
    <property type="entry name" value="PEPCARBXLASE"/>
</dbReference>
<dbReference type="GO" id="GO:0008964">
    <property type="term" value="F:phosphoenolpyruvate carboxylase activity"/>
    <property type="evidence" value="ECO:0007669"/>
    <property type="project" value="UniProtKB-UniRule"/>
</dbReference>
<sequence>MEIKGQDEHHYMLRKDVNRLGRILGQVLKEHGGEELFNEVEEIREMTKELRRNYNDADHKKLKEKVHHLQSPMRKDVIRAFSIYFYLVNIAEQNHRIRRSRSYRLKRGENVQPSSIEASVKSVKEAGYSKDILQKVLDDSSIELIITAHPTEATKRTILEIQKRISSILQQQDNMYLTEKEWNDLDESLVNEVTALWQTDELRHRKPTVIDEVKNGLYYFDQTLFDVLPAVHQELEEQFEEYYPNEEITVPNFIHFGSWIGGDRDGNPFVTTDVTWQTLNLQRDLVLRKYDEALTELMKRFSQSTTRVDVDPEFISAMEKYEKEYLRKNDTWPIGAEVYRRYFQVVLKRLAQVGKGKIGYDDPEELLDDLRFLRKHVLRHQMSGQKLKKLNKVIRQVELFGFHLATLDIRNHSGEHETALTEMLRVVHMTEDYSSLSEDEKIDMLQGVLKDPRPLMLLNEDYSKETQNIFNVFKTIKAAHDEFGPRSIDVYLVSMTQSASDLLEVLVLAKEAGIYRLHADGSVESNLNVAPLLETVEDLIAGPKIMKRLFELDVYRDHLTRRNNHQEIMLGYSDGSKDGGTLTANWKLFNAQLEIHNMAREYDVRLKFFHGRGGSLGRGGGPLNRAIASQPGETLGDGVKITEQGEVLSSRYLLGDIAFRNLEQAASALLSSSARVYATPGEGCDVRQTVWEEAMEEISEQSLKKYQGLVFGDKDFLTYFKQTTPLNELKELNIGSRPMSRKGSERFEDLRAIPWVFAWTQCRQMLPAWYAAGTGLASFAEKGEENVKLLQEMYENWPFFQSTINNLQMALMKADMFTAKEYVNLVEDEEIGQRIFADIQDEFERTKEMLLLISKSERLLDYTPNIQDSVHLRNPYVDPLNYLQVDLIQKMREENGDHSDELMTEVLLTISGVAAGLLNTG</sequence>
<dbReference type="NCBIfam" id="NF000584">
    <property type="entry name" value="PRK00009.1"/>
    <property type="match status" value="1"/>
</dbReference>
<dbReference type="EC" id="4.1.1.31" evidence="3 9"/>
<evidence type="ECO:0000256" key="4">
    <source>
        <dbReference type="ARBA" id="ARBA00022419"/>
    </source>
</evidence>
<dbReference type="PANTHER" id="PTHR30523">
    <property type="entry name" value="PHOSPHOENOLPYRUVATE CARBOXYLASE"/>
    <property type="match status" value="1"/>
</dbReference>
<dbReference type="GO" id="GO:0006107">
    <property type="term" value="P:oxaloacetate metabolic process"/>
    <property type="evidence" value="ECO:0007669"/>
    <property type="project" value="UniProtKB-UniRule"/>
</dbReference>
<evidence type="ECO:0000256" key="6">
    <source>
        <dbReference type="ARBA" id="ARBA00023239"/>
    </source>
</evidence>
<comment type="similarity">
    <text evidence="2 9">Belongs to the PEPCase type 1 family.</text>
</comment>
<gene>
    <name evidence="9" type="primary">ppc</name>
    <name evidence="11" type="ORF">SAMN05444126_11137</name>
</gene>
<keyword evidence="12" id="KW-1185">Reference proteome</keyword>
<comment type="function">
    <text evidence="1 9">Forms oxaloacetate, a four-carbon dicarboxylic acid source for the tricarboxylic acid cycle.</text>
</comment>
<evidence type="ECO:0000256" key="2">
    <source>
        <dbReference type="ARBA" id="ARBA00008346"/>
    </source>
</evidence>
<evidence type="ECO:0000256" key="1">
    <source>
        <dbReference type="ARBA" id="ARBA00003670"/>
    </source>
</evidence>
<dbReference type="EMBL" id="FOGV01000011">
    <property type="protein sequence ID" value="SES00737.1"/>
    <property type="molecule type" value="Genomic_DNA"/>
</dbReference>
<dbReference type="Proteomes" id="UP000199318">
    <property type="component" value="Unassembled WGS sequence"/>
</dbReference>
<comment type="subunit">
    <text evidence="9">Homotetramer.</text>
</comment>
<dbReference type="AlphaFoldDB" id="A0A1H9TUZ0"/>
<comment type="cofactor">
    <cofactor evidence="9">
        <name>Mg(2+)</name>
        <dbReference type="ChEBI" id="CHEBI:18420"/>
    </cofactor>
</comment>
<evidence type="ECO:0000313" key="11">
    <source>
        <dbReference type="EMBL" id="SES00737.1"/>
    </source>
</evidence>
<dbReference type="GO" id="GO:0005829">
    <property type="term" value="C:cytosol"/>
    <property type="evidence" value="ECO:0007669"/>
    <property type="project" value="TreeGrafter"/>
</dbReference>
<keyword evidence="6 9" id="KW-0456">Lyase</keyword>
<dbReference type="GO" id="GO:0006099">
    <property type="term" value="P:tricarboxylic acid cycle"/>
    <property type="evidence" value="ECO:0007669"/>
    <property type="project" value="InterPro"/>
</dbReference>
<evidence type="ECO:0000256" key="3">
    <source>
        <dbReference type="ARBA" id="ARBA00012305"/>
    </source>
</evidence>